<dbReference type="EMBL" id="BOMM01000049">
    <property type="protein sequence ID" value="GIE13505.1"/>
    <property type="molecule type" value="Genomic_DNA"/>
</dbReference>
<protein>
    <submittedName>
        <fullName evidence="2">Uncharacterized protein</fullName>
    </submittedName>
</protein>
<dbReference type="AlphaFoldDB" id="A0A919J3Y7"/>
<comment type="caution">
    <text evidence="2">The sequence shown here is derived from an EMBL/GenBank/DDBJ whole genome shotgun (WGS) entry which is preliminary data.</text>
</comment>
<organism evidence="2 3">
    <name type="scientific">Paractinoplanes ferrugineus</name>
    <dbReference type="NCBI Taxonomy" id="113564"/>
    <lineage>
        <taxon>Bacteria</taxon>
        <taxon>Bacillati</taxon>
        <taxon>Actinomycetota</taxon>
        <taxon>Actinomycetes</taxon>
        <taxon>Micromonosporales</taxon>
        <taxon>Micromonosporaceae</taxon>
        <taxon>Paractinoplanes</taxon>
    </lineage>
</organism>
<accession>A0A919J3Y7</accession>
<evidence type="ECO:0000256" key="1">
    <source>
        <dbReference type="SAM" id="MobiDB-lite"/>
    </source>
</evidence>
<feature type="compositionally biased region" description="Low complexity" evidence="1">
    <location>
        <begin position="21"/>
        <end position="32"/>
    </location>
</feature>
<keyword evidence="3" id="KW-1185">Reference proteome</keyword>
<feature type="region of interest" description="Disordered" evidence="1">
    <location>
        <begin position="1"/>
        <end position="42"/>
    </location>
</feature>
<proteinExistence type="predicted"/>
<name>A0A919J3Y7_9ACTN</name>
<sequence length="272" mass="30320">MICPPRIPFGSFPPVQTPRSGGTTPGTTNPNPLREGSTAMPRPTPLTDQIVTVCFNPGDDADWFAASEKVNDLMNANGTPARRFRVRHRKFIGWLTRFLGYYLLDAARKFGAITLAAGGRKSRLDLPGMSMIAANEATARWRAWNYHINATTKPARLWEDFLAQHHADPNKVSLAEARRRFEQQPRVLAMLAFNGGHLFDPYELSLYQAGEATYAGLYWRAALVGDALITTDGRIMRPATDTAADRLRFLNEACMYLRTLHNRARLCAVAIA</sequence>
<gene>
    <name evidence="2" type="ORF">Afe05nite_53450</name>
</gene>
<evidence type="ECO:0000313" key="2">
    <source>
        <dbReference type="EMBL" id="GIE13505.1"/>
    </source>
</evidence>
<reference evidence="2" key="1">
    <citation type="submission" date="2021-01" db="EMBL/GenBank/DDBJ databases">
        <title>Whole genome shotgun sequence of Actinoplanes ferrugineus NBRC 15555.</title>
        <authorList>
            <person name="Komaki H."/>
            <person name="Tamura T."/>
        </authorList>
    </citation>
    <scope>NUCLEOTIDE SEQUENCE</scope>
    <source>
        <strain evidence="2">NBRC 15555</strain>
    </source>
</reference>
<dbReference type="Proteomes" id="UP000598174">
    <property type="component" value="Unassembled WGS sequence"/>
</dbReference>
<evidence type="ECO:0000313" key="3">
    <source>
        <dbReference type="Proteomes" id="UP000598174"/>
    </source>
</evidence>